<keyword evidence="3" id="KW-1185">Reference proteome</keyword>
<gene>
    <name evidence="2" type="ORF">GXM_04463</name>
</gene>
<dbReference type="Gene3D" id="3.40.630.30">
    <property type="match status" value="1"/>
</dbReference>
<reference evidence="2 3" key="1">
    <citation type="submission" date="2019-10" db="EMBL/GenBank/DDBJ databases">
        <title>Genomic and transcriptomic insights into the perfect genentic adaptation of a filamentous nitrogen-fixing cyanobacterium to rice fields.</title>
        <authorList>
            <person name="Chen Z."/>
        </authorList>
    </citation>
    <scope>NUCLEOTIDE SEQUENCE [LARGE SCALE GENOMIC DNA]</scope>
    <source>
        <strain evidence="2">CCNUC1</strain>
    </source>
</reference>
<dbReference type="InterPro" id="IPR052742">
    <property type="entry name" value="Mito_N-acetyltransferase"/>
</dbReference>
<accession>A0A5P8W2U6</accession>
<evidence type="ECO:0000313" key="2">
    <source>
        <dbReference type="EMBL" id="QFS46982.1"/>
    </source>
</evidence>
<dbReference type="Proteomes" id="UP000326678">
    <property type="component" value="Chromosome Gxm1"/>
</dbReference>
<protein>
    <submittedName>
        <fullName evidence="2">N-acetyltransferase</fullName>
    </submittedName>
</protein>
<dbReference type="EMBL" id="CP045226">
    <property type="protein sequence ID" value="QFS46982.1"/>
    <property type="molecule type" value="Genomic_DNA"/>
</dbReference>
<dbReference type="AlphaFoldDB" id="A0A5P8W2U6"/>
<name>A0A5P8W2U6_9NOSO</name>
<dbReference type="PANTHER" id="PTHR43138:SF1">
    <property type="entry name" value="N-ACETYLTRANSFERASE ACA1"/>
    <property type="match status" value="1"/>
</dbReference>
<proteinExistence type="predicted"/>
<dbReference type="PROSITE" id="PS51186">
    <property type="entry name" value="GNAT"/>
    <property type="match status" value="1"/>
</dbReference>
<dbReference type="SUPFAM" id="SSF55729">
    <property type="entry name" value="Acyl-CoA N-acyltransferases (Nat)"/>
    <property type="match status" value="1"/>
</dbReference>
<evidence type="ECO:0000259" key="1">
    <source>
        <dbReference type="PROSITE" id="PS51186"/>
    </source>
</evidence>
<sequence length="187" mass="20878">MIFPLIKVLKNGILVELDYIHFQEQEVVRALLNIVIIEGKTYPQKQPLSQAEFTAYWLSKDAFVVRTSVQDGTHKPKEILGAFYLKPNFPGRCCHICNAGFIVQPGLRGQGIGRFMGEAMLLIAANLGYEAVMFNLVFETNIPSITLWQSLGFEIIGRIPGAAKLGDEQVVDALMMYRTLDLLTDDG</sequence>
<dbReference type="InterPro" id="IPR000182">
    <property type="entry name" value="GNAT_dom"/>
</dbReference>
<dbReference type="Pfam" id="PF00583">
    <property type="entry name" value="Acetyltransf_1"/>
    <property type="match status" value="1"/>
</dbReference>
<dbReference type="CDD" id="cd04301">
    <property type="entry name" value="NAT_SF"/>
    <property type="match status" value="1"/>
</dbReference>
<dbReference type="PANTHER" id="PTHR43138">
    <property type="entry name" value="ACETYLTRANSFERASE, GNAT FAMILY"/>
    <property type="match status" value="1"/>
</dbReference>
<dbReference type="GO" id="GO:0016747">
    <property type="term" value="F:acyltransferase activity, transferring groups other than amino-acyl groups"/>
    <property type="evidence" value="ECO:0007669"/>
    <property type="project" value="InterPro"/>
</dbReference>
<evidence type="ECO:0000313" key="3">
    <source>
        <dbReference type="Proteomes" id="UP000326678"/>
    </source>
</evidence>
<dbReference type="InterPro" id="IPR016181">
    <property type="entry name" value="Acyl_CoA_acyltransferase"/>
</dbReference>
<keyword evidence="2" id="KW-0808">Transferase</keyword>
<organism evidence="2 3">
    <name type="scientific">Nostoc sphaeroides CCNUC1</name>
    <dbReference type="NCBI Taxonomy" id="2653204"/>
    <lineage>
        <taxon>Bacteria</taxon>
        <taxon>Bacillati</taxon>
        <taxon>Cyanobacteriota</taxon>
        <taxon>Cyanophyceae</taxon>
        <taxon>Nostocales</taxon>
        <taxon>Nostocaceae</taxon>
        <taxon>Nostoc</taxon>
    </lineage>
</organism>
<dbReference type="RefSeq" id="WP_118167750.1">
    <property type="nucleotide sequence ID" value="NZ_CP045226.1"/>
</dbReference>
<dbReference type="KEGG" id="nsh:GXM_04463"/>
<feature type="domain" description="N-acetyltransferase" evidence="1">
    <location>
        <begin position="20"/>
        <end position="181"/>
    </location>
</feature>